<dbReference type="Pfam" id="PF14171">
    <property type="entry name" value="SpoIISA_toxin"/>
    <property type="match status" value="1"/>
</dbReference>
<protein>
    <submittedName>
        <fullName evidence="2">Type II toxin-antitoxin system toxin SpoIISA</fullName>
    </submittedName>
</protein>
<dbReference type="Proteomes" id="UP000219252">
    <property type="component" value="Unassembled WGS sequence"/>
</dbReference>
<dbReference type="EMBL" id="OBQC01000021">
    <property type="protein sequence ID" value="SOC44511.1"/>
    <property type="molecule type" value="Genomic_DNA"/>
</dbReference>
<sequence>MAFKIFILILLVFVIGNFIYFFKSQVNYSLHLRTLRKGLYTLFIGAIGVGILIDEIDLANWQLIVTLTSIVVFIDIAILLTPSILKIFNTEFQYMDYVENIITTNDKREKATIDRVNSMSELIQLAGENFKEHQNVGQRNEIEELESYLQHYSDQYGFTVQIFELTYTPVPLSELSFNDKRDLDEEDLILLSEQLGFVKGIETCLNKIEKLNSFNLAENRQLYIEELSNLKIVSLLNEDSMIVPVDMEKRQFLIVLKNGRGDLLEVDAVHIINLVYIFYIYKEDVVNKRIFVRTR</sequence>
<keyword evidence="1" id="KW-0812">Transmembrane</keyword>
<evidence type="ECO:0000313" key="2">
    <source>
        <dbReference type="EMBL" id="SOC44511.1"/>
    </source>
</evidence>
<dbReference type="GO" id="GO:0016020">
    <property type="term" value="C:membrane"/>
    <property type="evidence" value="ECO:0007669"/>
    <property type="project" value="InterPro"/>
</dbReference>
<dbReference type="AlphaFoldDB" id="A0A285UW97"/>
<evidence type="ECO:0000313" key="3">
    <source>
        <dbReference type="Proteomes" id="UP000219252"/>
    </source>
</evidence>
<keyword evidence="1" id="KW-0472">Membrane</keyword>
<proteinExistence type="predicted"/>
<reference evidence="3" key="1">
    <citation type="submission" date="2017-08" db="EMBL/GenBank/DDBJ databases">
        <authorList>
            <person name="Varghese N."/>
            <person name="Submissions S."/>
        </authorList>
    </citation>
    <scope>NUCLEOTIDE SEQUENCE [LARGE SCALE GENOMIC DNA]</scope>
    <source>
        <strain evidence="3">JC23</strain>
    </source>
</reference>
<gene>
    <name evidence="2" type="ORF">SAMN05877842_1219</name>
</gene>
<accession>A0A285UW97</accession>
<feature type="transmembrane region" description="Helical" evidence="1">
    <location>
        <begin position="59"/>
        <end position="80"/>
    </location>
</feature>
<dbReference type="RefSeq" id="WP_170949559.1">
    <property type="nucleotide sequence ID" value="NZ_OBQC01000021.1"/>
</dbReference>
<feature type="transmembrane region" description="Helical" evidence="1">
    <location>
        <begin position="6"/>
        <end position="22"/>
    </location>
</feature>
<name>A0A285UW97_9BACL</name>
<organism evidence="2 3">
    <name type="scientific">Ureibacillus acetophenoni</name>
    <dbReference type="NCBI Taxonomy" id="614649"/>
    <lineage>
        <taxon>Bacteria</taxon>
        <taxon>Bacillati</taxon>
        <taxon>Bacillota</taxon>
        <taxon>Bacilli</taxon>
        <taxon>Bacillales</taxon>
        <taxon>Caryophanaceae</taxon>
        <taxon>Ureibacillus</taxon>
    </lineage>
</organism>
<evidence type="ECO:0000256" key="1">
    <source>
        <dbReference type="SAM" id="Phobius"/>
    </source>
</evidence>
<keyword evidence="1" id="KW-1133">Transmembrane helix</keyword>
<dbReference type="InterPro" id="IPR025940">
    <property type="entry name" value="SpoIISA_toxin"/>
</dbReference>
<feature type="transmembrane region" description="Helical" evidence="1">
    <location>
        <begin position="34"/>
        <end position="53"/>
    </location>
</feature>
<keyword evidence="3" id="KW-1185">Reference proteome</keyword>